<sequence>MALQSCWCIMRTIARAGCKGGGGALIILMFGGDNEIGLFEGERLDNIENANSDSRRSAYEHHHLITAGRERDLSLVRSCAREGRLSSGRR</sequence>
<name>A0ACC4B0J2_POPAL</name>
<protein>
    <submittedName>
        <fullName evidence="1">Uncharacterized protein</fullName>
    </submittedName>
</protein>
<organism evidence="1 2">
    <name type="scientific">Populus alba</name>
    <name type="common">White poplar</name>
    <dbReference type="NCBI Taxonomy" id="43335"/>
    <lineage>
        <taxon>Eukaryota</taxon>
        <taxon>Viridiplantae</taxon>
        <taxon>Streptophyta</taxon>
        <taxon>Embryophyta</taxon>
        <taxon>Tracheophyta</taxon>
        <taxon>Spermatophyta</taxon>
        <taxon>Magnoliopsida</taxon>
        <taxon>eudicotyledons</taxon>
        <taxon>Gunneridae</taxon>
        <taxon>Pentapetalae</taxon>
        <taxon>rosids</taxon>
        <taxon>fabids</taxon>
        <taxon>Malpighiales</taxon>
        <taxon>Salicaceae</taxon>
        <taxon>Saliceae</taxon>
        <taxon>Populus</taxon>
    </lineage>
</organism>
<dbReference type="Proteomes" id="UP000309997">
    <property type="component" value="Unassembled WGS sequence"/>
</dbReference>
<dbReference type="EMBL" id="RCHU02000014">
    <property type="protein sequence ID" value="KAL3572037.1"/>
    <property type="molecule type" value="Genomic_DNA"/>
</dbReference>
<evidence type="ECO:0000313" key="2">
    <source>
        <dbReference type="Proteomes" id="UP000309997"/>
    </source>
</evidence>
<accession>A0ACC4B0J2</accession>
<reference evidence="1 2" key="1">
    <citation type="journal article" date="2024" name="Plant Biotechnol. J.">
        <title>Genome and CRISPR/Cas9 system of a widespread forest tree (Populus alba) in the world.</title>
        <authorList>
            <person name="Liu Y.J."/>
            <person name="Jiang P.F."/>
            <person name="Han X.M."/>
            <person name="Li X.Y."/>
            <person name="Wang H.M."/>
            <person name="Wang Y.J."/>
            <person name="Wang X.X."/>
            <person name="Zeng Q.Y."/>
        </authorList>
    </citation>
    <scope>NUCLEOTIDE SEQUENCE [LARGE SCALE GENOMIC DNA]</scope>
    <source>
        <strain evidence="2">cv. PAL-ZL1</strain>
    </source>
</reference>
<gene>
    <name evidence="1" type="ORF">D5086_025941</name>
</gene>
<proteinExistence type="predicted"/>
<comment type="caution">
    <text evidence="1">The sequence shown here is derived from an EMBL/GenBank/DDBJ whole genome shotgun (WGS) entry which is preliminary data.</text>
</comment>
<keyword evidence="2" id="KW-1185">Reference proteome</keyword>
<evidence type="ECO:0000313" key="1">
    <source>
        <dbReference type="EMBL" id="KAL3572037.1"/>
    </source>
</evidence>